<keyword evidence="2" id="KW-1185">Reference proteome</keyword>
<proteinExistence type="predicted"/>
<organism evidence="1 2">
    <name type="scientific">Psylliodes chrysocephalus</name>
    <dbReference type="NCBI Taxonomy" id="3402493"/>
    <lineage>
        <taxon>Eukaryota</taxon>
        <taxon>Metazoa</taxon>
        <taxon>Ecdysozoa</taxon>
        <taxon>Arthropoda</taxon>
        <taxon>Hexapoda</taxon>
        <taxon>Insecta</taxon>
        <taxon>Pterygota</taxon>
        <taxon>Neoptera</taxon>
        <taxon>Endopterygota</taxon>
        <taxon>Coleoptera</taxon>
        <taxon>Polyphaga</taxon>
        <taxon>Cucujiformia</taxon>
        <taxon>Chrysomeloidea</taxon>
        <taxon>Chrysomelidae</taxon>
        <taxon>Galerucinae</taxon>
        <taxon>Alticini</taxon>
        <taxon>Psylliodes</taxon>
    </lineage>
</organism>
<dbReference type="AlphaFoldDB" id="A0A9P0G269"/>
<protein>
    <submittedName>
        <fullName evidence="1">Uncharacterized protein</fullName>
    </submittedName>
</protein>
<dbReference type="EMBL" id="OV651813">
    <property type="protein sequence ID" value="CAH1099064.1"/>
    <property type="molecule type" value="Genomic_DNA"/>
</dbReference>
<dbReference type="PANTHER" id="PTHR46704">
    <property type="entry name" value="CXC DOMAIN-CONTAINING PROTEIN-RELATED"/>
    <property type="match status" value="1"/>
</dbReference>
<gene>
    <name evidence="1" type="ORF">PSYICH_LOCUS1276</name>
</gene>
<dbReference type="OrthoDB" id="6781433at2759"/>
<name>A0A9P0G269_9CUCU</name>
<dbReference type="Proteomes" id="UP001153636">
    <property type="component" value="Chromosome 1"/>
</dbReference>
<evidence type="ECO:0000313" key="2">
    <source>
        <dbReference type="Proteomes" id="UP001153636"/>
    </source>
</evidence>
<evidence type="ECO:0000313" key="1">
    <source>
        <dbReference type="EMBL" id="CAH1099064.1"/>
    </source>
</evidence>
<sequence>MEASAGLLRKKIVYDDISTLATETIILETKNSEKLDDVAYELRNCVKILKRNKLPDKLRADDIIKGEGDIPKQLYNFIRNLIEGPDMICKDPDCKSVKVVSLCSDIIYAITNGRTKPSKHLTLGLEMKLLTNSRKVITILNRYGYTVGYNLVEELETEMTYTSLDDDSVVPSGINTDSKLSTHVVFDNFDRFVDTTSGKDTMHDRVGIIYQFCQFDNEEP</sequence>
<accession>A0A9P0G269</accession>
<reference evidence="1" key="1">
    <citation type="submission" date="2022-01" db="EMBL/GenBank/DDBJ databases">
        <authorList>
            <person name="King R."/>
        </authorList>
    </citation>
    <scope>NUCLEOTIDE SEQUENCE</scope>
</reference>
<dbReference type="PANTHER" id="PTHR46704:SF9">
    <property type="entry name" value="BHLH DOMAIN-CONTAINING PROTEIN"/>
    <property type="match status" value="1"/>
</dbReference>